<dbReference type="Gene3D" id="3.40.50.720">
    <property type="entry name" value="NAD(P)-binding Rossmann-like Domain"/>
    <property type="match status" value="2"/>
</dbReference>
<dbReference type="GO" id="GO:0016616">
    <property type="term" value="F:oxidoreductase activity, acting on the CH-OH group of donors, NAD or NADP as acceptor"/>
    <property type="evidence" value="ECO:0007669"/>
    <property type="project" value="TreeGrafter"/>
</dbReference>
<dbReference type="InterPro" id="IPR050425">
    <property type="entry name" value="NAD(P)_dehydrat-like"/>
</dbReference>
<dbReference type="OMA" id="KNEECWA"/>
<proteinExistence type="inferred from homology"/>
<protein>
    <recommendedName>
        <fullName evidence="3">NAD-dependent epimerase/dehydratase domain-containing protein</fullName>
    </recommendedName>
</protein>
<dbReference type="Pfam" id="PF01370">
    <property type="entry name" value="Epimerase"/>
    <property type="match status" value="1"/>
</dbReference>
<dbReference type="SUPFAM" id="SSF51735">
    <property type="entry name" value="NAD(P)-binding Rossmann-fold domains"/>
    <property type="match status" value="1"/>
</dbReference>
<keyword evidence="5" id="KW-1185">Reference proteome</keyword>
<dbReference type="InterPro" id="IPR001509">
    <property type="entry name" value="Epimerase_deHydtase"/>
</dbReference>
<keyword evidence="1" id="KW-0560">Oxidoreductase</keyword>
<dbReference type="EMBL" id="UYRX01000150">
    <property type="protein sequence ID" value="VDK75610.1"/>
    <property type="molecule type" value="Genomic_DNA"/>
</dbReference>
<sequence length="340" mass="38185">MSVGTKLTDATPENNNCRVLVTGASGYLAIHCVQQLLQQGYKVRGTVRDLNCLEKIHPLQQLANSDRLELFRVTLEDDADAWEKAITDCMYVLHIASPCDLAASDATVQIAVCGTLNVLRVGHKDREKVFTESDWTDLNWKHLNAYHRSKVLAEKAAWNFMEKNPDVSFSLTVLNPSLIVGPSLQSAKGASVSIISRFMDGSMPAYPAMKLGLVDVRDVARAHILAMKNGRCDGQRILITAEALSFHRIADILREEFGKQGYSIPRFRAPYVALWLYSMVDEVALQALPLYEHKDKLNNSKASQLLGLSYYDVRKSLIEMVYDMIERNILPRKKSTKVKK</sequence>
<name>A0A3P6T832_LITSI</name>
<dbReference type="PANTHER" id="PTHR10366:SF564">
    <property type="entry name" value="STEROL-4-ALPHA-CARBOXYLATE 3-DEHYDROGENASE, DECARBOXYLATING"/>
    <property type="match status" value="1"/>
</dbReference>
<evidence type="ECO:0000313" key="5">
    <source>
        <dbReference type="Proteomes" id="UP000277928"/>
    </source>
</evidence>
<dbReference type="FunFam" id="3.40.50.720:FF:000336">
    <property type="entry name" value="Aldehyde reductase"/>
    <property type="match status" value="1"/>
</dbReference>
<evidence type="ECO:0000313" key="4">
    <source>
        <dbReference type="EMBL" id="VDK75610.1"/>
    </source>
</evidence>
<dbReference type="STRING" id="42156.A0A3P6T832"/>
<dbReference type="Proteomes" id="UP000277928">
    <property type="component" value="Unassembled WGS sequence"/>
</dbReference>
<accession>A0A3P6T832</accession>
<dbReference type="PANTHER" id="PTHR10366">
    <property type="entry name" value="NAD DEPENDENT EPIMERASE/DEHYDRATASE"/>
    <property type="match status" value="1"/>
</dbReference>
<comment type="similarity">
    <text evidence="2">Belongs to the NAD(P)-dependent epimerase/dehydratase family. Dihydroflavonol-4-reductase subfamily.</text>
</comment>
<reference evidence="4 5" key="1">
    <citation type="submission" date="2018-08" db="EMBL/GenBank/DDBJ databases">
        <authorList>
            <person name="Laetsch R D."/>
            <person name="Stevens L."/>
            <person name="Kumar S."/>
            <person name="Blaxter L. M."/>
        </authorList>
    </citation>
    <scope>NUCLEOTIDE SEQUENCE [LARGE SCALE GENOMIC DNA]</scope>
</reference>
<dbReference type="OrthoDB" id="2735536at2759"/>
<dbReference type="AlphaFoldDB" id="A0A3P6T832"/>
<gene>
    <name evidence="4" type="ORF">NLS_LOCUS2987</name>
</gene>
<feature type="domain" description="NAD-dependent epimerase/dehydratase" evidence="3">
    <location>
        <begin position="19"/>
        <end position="230"/>
    </location>
</feature>
<evidence type="ECO:0000256" key="2">
    <source>
        <dbReference type="ARBA" id="ARBA00023445"/>
    </source>
</evidence>
<organism evidence="4 5">
    <name type="scientific">Litomosoides sigmodontis</name>
    <name type="common">Filarial nematode worm</name>
    <dbReference type="NCBI Taxonomy" id="42156"/>
    <lineage>
        <taxon>Eukaryota</taxon>
        <taxon>Metazoa</taxon>
        <taxon>Ecdysozoa</taxon>
        <taxon>Nematoda</taxon>
        <taxon>Chromadorea</taxon>
        <taxon>Rhabditida</taxon>
        <taxon>Spirurina</taxon>
        <taxon>Spiruromorpha</taxon>
        <taxon>Filarioidea</taxon>
        <taxon>Onchocercidae</taxon>
        <taxon>Litomosoides</taxon>
    </lineage>
</organism>
<evidence type="ECO:0000259" key="3">
    <source>
        <dbReference type="Pfam" id="PF01370"/>
    </source>
</evidence>
<evidence type="ECO:0000256" key="1">
    <source>
        <dbReference type="ARBA" id="ARBA00023002"/>
    </source>
</evidence>
<dbReference type="InterPro" id="IPR036291">
    <property type="entry name" value="NAD(P)-bd_dom_sf"/>
</dbReference>